<gene>
    <name evidence="6" type="ORF">EEJ42_00280</name>
</gene>
<dbReference type="Gene3D" id="2.60.120.260">
    <property type="entry name" value="Galactose-binding domain-like"/>
    <property type="match status" value="1"/>
</dbReference>
<evidence type="ECO:0000256" key="2">
    <source>
        <dbReference type="ARBA" id="ARBA00022801"/>
    </source>
</evidence>
<evidence type="ECO:0000313" key="7">
    <source>
        <dbReference type="Proteomes" id="UP000275401"/>
    </source>
</evidence>
<dbReference type="Pfam" id="PF07691">
    <property type="entry name" value="PA14"/>
    <property type="match status" value="1"/>
</dbReference>
<evidence type="ECO:0000313" key="6">
    <source>
        <dbReference type="EMBL" id="RNG39104.1"/>
    </source>
</evidence>
<feature type="transmembrane region" description="Helical" evidence="4">
    <location>
        <begin position="58"/>
        <end position="77"/>
    </location>
</feature>
<dbReference type="Pfam" id="PF00703">
    <property type="entry name" value="Glyco_hydro_2"/>
    <property type="match status" value="1"/>
</dbReference>
<comment type="caution">
    <text evidence="6">The sequence shown here is derived from an EMBL/GenBank/DDBJ whole genome shotgun (WGS) entry which is preliminary data.</text>
</comment>
<keyword evidence="4" id="KW-0472">Membrane</keyword>
<keyword evidence="4" id="KW-1133">Transmembrane helix</keyword>
<keyword evidence="4" id="KW-0812">Transmembrane</keyword>
<keyword evidence="7" id="KW-1185">Reference proteome</keyword>
<dbReference type="RefSeq" id="WP_123098019.1">
    <property type="nucleotide sequence ID" value="NZ_RIBZ01000012.1"/>
</dbReference>
<proteinExistence type="inferred from homology"/>
<dbReference type="GO" id="GO:0005975">
    <property type="term" value="P:carbohydrate metabolic process"/>
    <property type="evidence" value="ECO:0007669"/>
    <property type="project" value="InterPro"/>
</dbReference>
<evidence type="ECO:0000256" key="3">
    <source>
        <dbReference type="ARBA" id="ARBA00023295"/>
    </source>
</evidence>
<dbReference type="EMBL" id="RIBZ01000012">
    <property type="protein sequence ID" value="RNG39104.1"/>
    <property type="molecule type" value="Genomic_DNA"/>
</dbReference>
<dbReference type="InterPro" id="IPR008979">
    <property type="entry name" value="Galactose-bd-like_sf"/>
</dbReference>
<dbReference type="InterPro" id="IPR036156">
    <property type="entry name" value="Beta-gal/glucu_dom_sf"/>
</dbReference>
<dbReference type="InterPro" id="IPR051913">
    <property type="entry name" value="GH2_Domain-Containing"/>
</dbReference>
<protein>
    <submittedName>
        <fullName evidence="6">Glycoside hydrolase family 2</fullName>
    </submittedName>
</protein>
<dbReference type="PANTHER" id="PTHR42732:SF2">
    <property type="entry name" value="BETA-MANNOSIDASE"/>
    <property type="match status" value="1"/>
</dbReference>
<dbReference type="PANTHER" id="PTHR42732">
    <property type="entry name" value="BETA-GALACTOSIDASE"/>
    <property type="match status" value="1"/>
</dbReference>
<organism evidence="6 7">
    <name type="scientific">Streptomyces botrytidirepellens</name>
    <dbReference type="NCBI Taxonomy" id="2486417"/>
    <lineage>
        <taxon>Bacteria</taxon>
        <taxon>Bacillati</taxon>
        <taxon>Actinomycetota</taxon>
        <taxon>Actinomycetes</taxon>
        <taxon>Kitasatosporales</taxon>
        <taxon>Streptomycetaceae</taxon>
        <taxon>Streptomyces</taxon>
    </lineage>
</organism>
<dbReference type="GO" id="GO:0004553">
    <property type="term" value="F:hydrolase activity, hydrolyzing O-glycosyl compounds"/>
    <property type="evidence" value="ECO:0007669"/>
    <property type="project" value="InterPro"/>
</dbReference>
<dbReference type="InterPro" id="IPR006102">
    <property type="entry name" value="Ig-like_GH2"/>
</dbReference>
<dbReference type="Pfam" id="PF02837">
    <property type="entry name" value="Glyco_hydro_2_N"/>
    <property type="match status" value="1"/>
</dbReference>
<evidence type="ECO:0000259" key="5">
    <source>
        <dbReference type="PROSITE" id="PS51820"/>
    </source>
</evidence>
<accession>A0A3M8XC03</accession>
<name>A0A3M8XC03_9ACTN</name>
<dbReference type="Proteomes" id="UP000275401">
    <property type="component" value="Unassembled WGS sequence"/>
</dbReference>
<feature type="domain" description="PA14" evidence="5">
    <location>
        <begin position="93"/>
        <end position="237"/>
    </location>
</feature>
<dbReference type="SUPFAM" id="SSF49785">
    <property type="entry name" value="Galactose-binding domain-like"/>
    <property type="match status" value="1"/>
</dbReference>
<dbReference type="Pfam" id="PF02836">
    <property type="entry name" value="Glyco_hydro_2_C"/>
    <property type="match status" value="1"/>
</dbReference>
<comment type="similarity">
    <text evidence="1">Belongs to the glycosyl hydrolase 2 family.</text>
</comment>
<evidence type="ECO:0000256" key="1">
    <source>
        <dbReference type="ARBA" id="ARBA00007401"/>
    </source>
</evidence>
<reference evidence="6 7" key="1">
    <citation type="submission" date="2018-11" db="EMBL/GenBank/DDBJ databases">
        <title>The Potential of Streptomyces as Biocontrol Agents against the Tomato grey mould, Botrytis cinerea (Gray mold) Frontiers in Microbiology.</title>
        <authorList>
            <person name="Li D."/>
        </authorList>
    </citation>
    <scope>NUCLEOTIDE SEQUENCE [LARGE SCALE GENOMIC DNA]</scope>
    <source>
        <strain evidence="6 7">NEAU-LD23</strain>
    </source>
</reference>
<dbReference type="Gene3D" id="3.90.182.10">
    <property type="entry name" value="Toxin - Anthrax Protective Antigen,domain 1"/>
    <property type="match status" value="1"/>
</dbReference>
<dbReference type="SMART" id="SM00758">
    <property type="entry name" value="PA14"/>
    <property type="match status" value="1"/>
</dbReference>
<dbReference type="InterPro" id="IPR017853">
    <property type="entry name" value="GH"/>
</dbReference>
<dbReference type="InterPro" id="IPR011658">
    <property type="entry name" value="PA14_dom"/>
</dbReference>
<dbReference type="AlphaFoldDB" id="A0A3M8XC03"/>
<dbReference type="SUPFAM" id="SSF51445">
    <property type="entry name" value="(Trans)glycosidases"/>
    <property type="match status" value="1"/>
</dbReference>
<dbReference type="Gene3D" id="3.20.20.80">
    <property type="entry name" value="Glycosidases"/>
    <property type="match status" value="1"/>
</dbReference>
<keyword evidence="2 6" id="KW-0378">Hydrolase</keyword>
<sequence length="919" mass="100961">MCEPHAKQKGLSRQGCWLAFSIDRFCRQWPNDRRPSLFQQLFRQGGPVRLRSALTRPVRPVIAALVLALGVLGLLTGPGPAAAAASDDRDPDPVVNGLRGDYYLQSAPGAFDFHELKATTLDPSLDFDNLEPRLQTATGRSDDVSVRWTGRLVPERSGTHTFSITGDNGFRLWIDGRPVIDHWVDDWDKEQVSGPVELTAGRAYDIKVEYFEHYGGSNVHLAWTPPGKAKEPVPASAFRLPPDFGYEGPVSSAVQPDGRTLLMDFARPLAAPPAGLTGHLTAVIGGAAWPLGPARLDPADRSRLLLTLKEPVVGRGGEAIVRYDGEGGLTNDQGAVGQFLAFGGNTSTYQLSTPWAEEVGPDNAHPEYPRPQLTRERWKNLNGTWQFAAAEKGQAPPFGQRLREDVLVPYPVESKLSGLERHEDRMWYRRTFTIPASWKVGDGQRLKLNFDAVDWQAQVYVNGTRVAEHRGGYDRFSADVTDALHPGRTQELLVGVYDPTDAKDGENPPMGKQRLDPSGIFYTPSSGIWQTVWMEPVAADHADSLKLTPDVPGKALTAEVRGVRDGVPVTATAYEGKRAVGTATGRTGSALTVPVPSARLWSPDDPYLYRLKVTVGRGAKADRVTSYFGMRSIAVDEVDGKKRMVLNGKPFFSMATLDQGFWPDGLHTAPTDQALAYDLKMHKRMGFNSVRKHIKVEPDRWYYWADRLGLMVWQDMPAMNTIAPSAQAQAQYEREMKAMVDQHVSSPAIGIWVTFNEGWGQYGGPKVPALAKGWDPSRLIDGASGWNDTGNGDLADIHAYPGPGEPRPDAERAGVIGEYGGLGLAVPGHAWPVQHTYVGVDQEQYTAEYLKLLDKVRQQVACHGNSGAVYTQITDVEGELNGLITYDRREVKPDVERLRQAHRSLIRAAEDPASMECTG</sequence>
<dbReference type="InterPro" id="IPR037524">
    <property type="entry name" value="PA14/GLEYA"/>
</dbReference>
<evidence type="ECO:0000256" key="4">
    <source>
        <dbReference type="SAM" id="Phobius"/>
    </source>
</evidence>
<dbReference type="InterPro" id="IPR006103">
    <property type="entry name" value="Glyco_hydro_2_cat"/>
</dbReference>
<dbReference type="InterPro" id="IPR006104">
    <property type="entry name" value="Glyco_hydro_2_N"/>
</dbReference>
<dbReference type="SUPFAM" id="SSF56988">
    <property type="entry name" value="Anthrax protective antigen"/>
    <property type="match status" value="1"/>
</dbReference>
<dbReference type="Gene3D" id="2.60.40.10">
    <property type="entry name" value="Immunoglobulins"/>
    <property type="match status" value="1"/>
</dbReference>
<dbReference type="PROSITE" id="PS51820">
    <property type="entry name" value="PA14"/>
    <property type="match status" value="1"/>
</dbReference>
<dbReference type="InterPro" id="IPR013783">
    <property type="entry name" value="Ig-like_fold"/>
</dbReference>
<dbReference type="SUPFAM" id="SSF49303">
    <property type="entry name" value="beta-Galactosidase/glucuronidase domain"/>
    <property type="match status" value="1"/>
</dbReference>
<keyword evidence="3" id="KW-0326">Glycosidase</keyword>